<dbReference type="GO" id="GO:0000150">
    <property type="term" value="F:DNA strand exchange activity"/>
    <property type="evidence" value="ECO:0007669"/>
    <property type="project" value="InterPro"/>
</dbReference>
<reference evidence="5 6" key="1">
    <citation type="journal article" date="2017" name="Syst. Appl. Microbiol.">
        <title>Soybeans inoculated with root zone soils of Canadian native legumes harbour diverse and novel Bradyrhizobium spp. that possess agricultural potential.</title>
        <authorList>
            <person name="Bromfield E.S.P."/>
            <person name="Cloutier S."/>
            <person name="Tambong J.T."/>
            <person name="Tran Thi T.V."/>
        </authorList>
    </citation>
    <scope>NUCLEOTIDE SEQUENCE [LARGE SCALE GENOMIC DNA]</scope>
    <source>
        <strain evidence="5 6">323S2</strain>
    </source>
</reference>
<name>A0A7Z0TU86_9BRAD</name>
<keyword evidence="1" id="KW-0238">DNA-binding</keyword>
<evidence type="ECO:0000259" key="3">
    <source>
        <dbReference type="PROSITE" id="PS51736"/>
    </source>
</evidence>
<evidence type="ECO:0000313" key="4">
    <source>
        <dbReference type="EMBL" id="NYY92300.1"/>
    </source>
</evidence>
<sequence length="218" mass="24243">MMSQPIIAYYRVSREKQGRSGLGLDGQRRLISTFASNEAMEIAGEFTEVETGKGADALERRPQLAAALRKAKKLKCPVVVAKLDRLSRDVAFIAGLMAKRVPFIVTELGKDVDPFMLHIYAAVAQKERSVIAERTRLALAEAKHRGKRLGNQRQADINKAAAAARDAQLEPILKEMWELPLREIAQELMDRGIPAPRGGSWNPMTVMRAMRRLGIPSE</sequence>
<evidence type="ECO:0000256" key="1">
    <source>
        <dbReference type="ARBA" id="ARBA00023125"/>
    </source>
</evidence>
<organism evidence="4">
    <name type="scientific">Bradyrhizobium barranii subsp. barranii</name>
    <dbReference type="NCBI Taxonomy" id="2823807"/>
    <lineage>
        <taxon>Bacteria</taxon>
        <taxon>Pseudomonadati</taxon>
        <taxon>Pseudomonadota</taxon>
        <taxon>Alphaproteobacteria</taxon>
        <taxon>Hyphomicrobiales</taxon>
        <taxon>Nitrobacteraceae</taxon>
        <taxon>Bradyrhizobium</taxon>
        <taxon>Bradyrhizobium barranii</taxon>
    </lineage>
</organism>
<keyword evidence="2" id="KW-0233">DNA recombination</keyword>
<accession>A0A7Z0TU86</accession>
<dbReference type="EMBL" id="JACBFH010000001">
    <property type="protein sequence ID" value="NYY92300.1"/>
    <property type="molecule type" value="Genomic_DNA"/>
</dbReference>
<dbReference type="SMART" id="SM00857">
    <property type="entry name" value="Resolvase"/>
    <property type="match status" value="1"/>
</dbReference>
<dbReference type="Proteomes" id="UP000564836">
    <property type="component" value="Chromosome"/>
</dbReference>
<reference evidence="4" key="2">
    <citation type="submission" date="2020-06" db="EMBL/GenBank/DDBJ databases">
        <title>Whole Genome Sequence of Bradyrhizobium sp. Strain 323S2.</title>
        <authorList>
            <person name="Bromfield E.S.P."/>
        </authorList>
    </citation>
    <scope>NUCLEOTIDE SEQUENCE [LARGE SCALE GENOMIC DNA]</scope>
    <source>
        <strain evidence="4">323S2</strain>
    </source>
</reference>
<dbReference type="InterPro" id="IPR050639">
    <property type="entry name" value="SSR_resolvase"/>
</dbReference>
<dbReference type="PROSITE" id="PS51736">
    <property type="entry name" value="RECOMBINASES_3"/>
    <property type="match status" value="1"/>
</dbReference>
<proteinExistence type="predicted"/>
<evidence type="ECO:0000313" key="6">
    <source>
        <dbReference type="Proteomes" id="UP000564836"/>
    </source>
</evidence>
<dbReference type="InterPro" id="IPR036162">
    <property type="entry name" value="Resolvase-like_N_sf"/>
</dbReference>
<dbReference type="Gene3D" id="3.40.50.1390">
    <property type="entry name" value="Resolvase, N-terminal catalytic domain"/>
    <property type="match status" value="1"/>
</dbReference>
<gene>
    <name evidence="5" type="ORF">G6321_00039200</name>
    <name evidence="4" type="ORF">G6321_29145</name>
</gene>
<feature type="domain" description="Resolvase/invertase-type recombinase catalytic" evidence="3">
    <location>
        <begin position="5"/>
        <end position="146"/>
    </location>
</feature>
<dbReference type="SUPFAM" id="SSF53041">
    <property type="entry name" value="Resolvase-like"/>
    <property type="match status" value="1"/>
</dbReference>
<dbReference type="Pfam" id="PF00239">
    <property type="entry name" value="Resolvase"/>
    <property type="match status" value="1"/>
</dbReference>
<dbReference type="GO" id="GO:0003677">
    <property type="term" value="F:DNA binding"/>
    <property type="evidence" value="ECO:0007669"/>
    <property type="project" value="UniProtKB-KW"/>
</dbReference>
<reference evidence="5 6" key="3">
    <citation type="journal article" date="2022" name="Int. J. Syst. Evol. Microbiol.">
        <title>Strains of Bradyrhizobium barranii sp. nov. associated with legumes native to Canada are symbionts of soybeans and belong to different subspecies (subsp. barranii subsp. nov. and subsp. apii subsp. nov.) and symbiovars (sv. glycinearum and sv. septentrionale).</title>
        <authorList>
            <person name="Bromfield E.S.P."/>
            <person name="Cloutier S."/>
            <person name="Wasai-Hara S."/>
            <person name="Minamisawa K."/>
        </authorList>
    </citation>
    <scope>NUCLEOTIDE SEQUENCE [LARGE SCALE GENOMIC DNA]</scope>
    <source>
        <strain evidence="5 6">323S2</strain>
    </source>
</reference>
<dbReference type="PANTHER" id="PTHR30461:SF2">
    <property type="entry name" value="SERINE RECOMBINASE PINE-RELATED"/>
    <property type="match status" value="1"/>
</dbReference>
<evidence type="ECO:0000256" key="2">
    <source>
        <dbReference type="ARBA" id="ARBA00023172"/>
    </source>
</evidence>
<protein>
    <submittedName>
        <fullName evidence="4">Recombinase family protein</fullName>
    </submittedName>
</protein>
<dbReference type="EMBL" id="CP088280">
    <property type="protein sequence ID" value="UGX91729.1"/>
    <property type="molecule type" value="Genomic_DNA"/>
</dbReference>
<dbReference type="AlphaFoldDB" id="A0A7Z0TU86"/>
<dbReference type="CDD" id="cd00338">
    <property type="entry name" value="Ser_Recombinase"/>
    <property type="match status" value="1"/>
</dbReference>
<dbReference type="PANTHER" id="PTHR30461">
    <property type="entry name" value="DNA-INVERTASE FROM LAMBDOID PROPHAGE"/>
    <property type="match status" value="1"/>
</dbReference>
<evidence type="ECO:0000313" key="5">
    <source>
        <dbReference type="EMBL" id="UGX91729.1"/>
    </source>
</evidence>
<dbReference type="InterPro" id="IPR006119">
    <property type="entry name" value="Resolv_N"/>
</dbReference>